<dbReference type="GeneID" id="20237401"/>
<feature type="region of interest" description="Disordered" evidence="1">
    <location>
        <begin position="151"/>
        <end position="172"/>
    </location>
</feature>
<feature type="compositionally biased region" description="Basic and acidic residues" evidence="1">
    <location>
        <begin position="151"/>
        <end position="161"/>
    </location>
</feature>
<gene>
    <name evidence="2" type="ORF">LOTGIDRAFT_157524</name>
</gene>
<evidence type="ECO:0000313" key="2">
    <source>
        <dbReference type="EMBL" id="ESP01346.1"/>
    </source>
</evidence>
<dbReference type="EMBL" id="KB200521">
    <property type="protein sequence ID" value="ESP01346.1"/>
    <property type="molecule type" value="Genomic_DNA"/>
</dbReference>
<keyword evidence="3" id="KW-1185">Reference proteome</keyword>
<evidence type="ECO:0000256" key="1">
    <source>
        <dbReference type="SAM" id="MobiDB-lite"/>
    </source>
</evidence>
<dbReference type="HOGENOM" id="CLU_1338910_0_0_1"/>
<dbReference type="CTD" id="20237401"/>
<dbReference type="RefSeq" id="XP_009047980.1">
    <property type="nucleotide sequence ID" value="XM_009049732.1"/>
</dbReference>
<dbReference type="KEGG" id="lgi:LOTGIDRAFT_157524"/>
<dbReference type="Proteomes" id="UP000030746">
    <property type="component" value="Unassembled WGS sequence"/>
</dbReference>
<reference evidence="2 3" key="1">
    <citation type="journal article" date="2013" name="Nature">
        <title>Insights into bilaterian evolution from three spiralian genomes.</title>
        <authorList>
            <person name="Simakov O."/>
            <person name="Marletaz F."/>
            <person name="Cho S.J."/>
            <person name="Edsinger-Gonzales E."/>
            <person name="Havlak P."/>
            <person name="Hellsten U."/>
            <person name="Kuo D.H."/>
            <person name="Larsson T."/>
            <person name="Lv J."/>
            <person name="Arendt D."/>
            <person name="Savage R."/>
            <person name="Osoegawa K."/>
            <person name="de Jong P."/>
            <person name="Grimwood J."/>
            <person name="Chapman J.A."/>
            <person name="Shapiro H."/>
            <person name="Aerts A."/>
            <person name="Otillar R.P."/>
            <person name="Terry A.Y."/>
            <person name="Boore J.L."/>
            <person name="Grigoriev I.V."/>
            <person name="Lindberg D.R."/>
            <person name="Seaver E.C."/>
            <person name="Weisblat D.A."/>
            <person name="Putnam N.H."/>
            <person name="Rokhsar D.S."/>
        </authorList>
    </citation>
    <scope>NUCLEOTIDE SEQUENCE [LARGE SCALE GENOMIC DNA]</scope>
</reference>
<evidence type="ECO:0000313" key="3">
    <source>
        <dbReference type="Proteomes" id="UP000030746"/>
    </source>
</evidence>
<protein>
    <recommendedName>
        <fullName evidence="4">Retrotransposon gag domain-containing protein</fullName>
    </recommendedName>
</protein>
<accession>V4B1V9</accession>
<proteinExistence type="predicted"/>
<evidence type="ECO:0008006" key="4">
    <source>
        <dbReference type="Google" id="ProtNLM"/>
    </source>
</evidence>
<sequence length="205" mass="23792">MMWGQRPGRRKARLSNRYVADWKRAVQIPAEFLDSDRGVDILIAKLDVFKKETRDATYEAYLENFRKTDMSIETYIIEFERLNTRLLLDNAGLSTQERQMALTAAADLTNLEICFEVEIWSQVATSSVKLEVNATASSRRFSRGKYQISESRNDETLEDPVKGTNPLNRFDKRPRCQSTYHWAKDCQHKKESVNIATNRVEDTDD</sequence>
<dbReference type="AlphaFoldDB" id="V4B1V9"/>
<organism evidence="2 3">
    <name type="scientific">Lottia gigantea</name>
    <name type="common">Giant owl limpet</name>
    <dbReference type="NCBI Taxonomy" id="225164"/>
    <lineage>
        <taxon>Eukaryota</taxon>
        <taxon>Metazoa</taxon>
        <taxon>Spiralia</taxon>
        <taxon>Lophotrochozoa</taxon>
        <taxon>Mollusca</taxon>
        <taxon>Gastropoda</taxon>
        <taxon>Patellogastropoda</taxon>
        <taxon>Lottioidea</taxon>
        <taxon>Lottiidae</taxon>
        <taxon>Lottia</taxon>
    </lineage>
</organism>
<name>V4B1V9_LOTGI</name>